<dbReference type="AlphaFoldDB" id="A0A6B3TNH6"/>
<sequence>MKRVKRVIILLLVITGLYLAYHQVTNLELFGMSNKKQEASISKNTKFIEIDVSGAKTMIIPADRSNLKAVYNGKQKLNVSEQGDTVEVSLKGKWFHWFNWDMFKKKNTLKIYIPKNYDQNMDIEMHSGTLSFSGESKKNPMKLNELTVDIGSGNTTLQNLSVKDLNFDGSSGNVDINSLKSKTGTFEVRSGNFEMKHYSGAIDAKIASGRMEIQMDRLTDSINIDVRSGMVGIDLPNQADFTLNGNINSGHISCDFPLKNKKQNKSMIQGTHGNGKHPIELDISSGNIRIY</sequence>
<dbReference type="Pfam" id="PF13349">
    <property type="entry name" value="DUF4097"/>
    <property type="match status" value="1"/>
</dbReference>
<accession>A0A6B3TNH6</accession>
<evidence type="ECO:0000313" key="3">
    <source>
        <dbReference type="Proteomes" id="UP000481621"/>
    </source>
</evidence>
<evidence type="ECO:0000313" key="2">
    <source>
        <dbReference type="EMBL" id="NEX78514.1"/>
    </source>
</evidence>
<name>A0A6B3TNH6_9BACI</name>
<dbReference type="PANTHER" id="PTHR34094">
    <property type="match status" value="1"/>
</dbReference>
<dbReference type="PANTHER" id="PTHR34094:SF1">
    <property type="entry name" value="PROTEIN FAM185A"/>
    <property type="match status" value="1"/>
</dbReference>
<reference evidence="2" key="1">
    <citation type="submission" date="2020-02" db="EMBL/GenBank/DDBJ databases">
        <title>Bacillus sedimentmangrovi sp. nov., isolated from sediment of the mangrove ecosystem.</title>
        <authorList>
            <person name="Liu G."/>
        </authorList>
    </citation>
    <scope>NUCLEOTIDE SEQUENCE [LARGE SCALE GENOMIC DNA]</scope>
    <source>
        <strain evidence="2">SgZ-7</strain>
    </source>
</reference>
<protein>
    <submittedName>
        <fullName evidence="2">DUF4097 domain-containing protein</fullName>
    </submittedName>
</protein>
<evidence type="ECO:0000259" key="1">
    <source>
        <dbReference type="Pfam" id="PF13349"/>
    </source>
</evidence>
<dbReference type="RefSeq" id="WP_163251038.1">
    <property type="nucleotide sequence ID" value="NZ_JAAIUV010000007.1"/>
</dbReference>
<organism evidence="2 3">
    <name type="scientific">Neobacillus thermocopriae</name>
    <dbReference type="NCBI Taxonomy" id="1215031"/>
    <lineage>
        <taxon>Bacteria</taxon>
        <taxon>Bacillati</taxon>
        <taxon>Bacillota</taxon>
        <taxon>Bacilli</taxon>
        <taxon>Bacillales</taxon>
        <taxon>Bacillaceae</taxon>
        <taxon>Neobacillus</taxon>
    </lineage>
</organism>
<proteinExistence type="predicted"/>
<dbReference type="EMBL" id="JAAIUV010000007">
    <property type="protein sequence ID" value="NEX78514.1"/>
    <property type="molecule type" value="Genomic_DNA"/>
</dbReference>
<feature type="domain" description="DUF4097" evidence="1">
    <location>
        <begin position="48"/>
        <end position="290"/>
    </location>
</feature>
<gene>
    <name evidence="2" type="ORF">G4Z05_06340</name>
</gene>
<dbReference type="InterPro" id="IPR025164">
    <property type="entry name" value="Toastrack_DUF4097"/>
</dbReference>
<comment type="caution">
    <text evidence="2">The sequence shown here is derived from an EMBL/GenBank/DDBJ whole genome shotgun (WGS) entry which is preliminary data.</text>
</comment>
<dbReference type="Gene3D" id="2.160.20.120">
    <property type="match status" value="1"/>
</dbReference>
<dbReference type="Proteomes" id="UP000481621">
    <property type="component" value="Unassembled WGS sequence"/>
</dbReference>
<keyword evidence="3" id="KW-1185">Reference proteome</keyword>